<protein>
    <submittedName>
        <fullName evidence="1">Uncharacterized protein</fullName>
    </submittedName>
</protein>
<proteinExistence type="predicted"/>
<keyword evidence="2" id="KW-1185">Reference proteome</keyword>
<gene>
    <name evidence="1" type="ORF">I4F81_004691</name>
</gene>
<dbReference type="EMBL" id="CM020618">
    <property type="protein sequence ID" value="KAK1862115.1"/>
    <property type="molecule type" value="Genomic_DNA"/>
</dbReference>
<comment type="caution">
    <text evidence="1">The sequence shown here is derived from an EMBL/GenBank/DDBJ whole genome shotgun (WGS) entry which is preliminary data.</text>
</comment>
<evidence type="ECO:0000313" key="1">
    <source>
        <dbReference type="EMBL" id="KAK1862115.1"/>
    </source>
</evidence>
<dbReference type="Proteomes" id="UP000798662">
    <property type="component" value="Chromosome 1"/>
</dbReference>
<sequence>MPSRARAPTRTSPRQPSGNDLDGLMAAAQIAAALVDPRAVGLPLAAGVPAGAPPPPPPPPRRCPPPRSAGGTHPSFGRPRCPPSTACCWARRRAECPASHEWAGGDLPRRGSATGPPRPTPAEDQRFQVAGAAAHPRRRTDGADPGGICHPPDSAVHRPLLLSPRGPATCGGRVSRGLSAAVRSV</sequence>
<reference evidence="1" key="1">
    <citation type="submission" date="2019-11" db="EMBL/GenBank/DDBJ databases">
        <title>Nori genome reveals adaptations in red seaweeds to the harsh intertidal environment.</title>
        <authorList>
            <person name="Wang D."/>
            <person name="Mao Y."/>
        </authorList>
    </citation>
    <scope>NUCLEOTIDE SEQUENCE</scope>
    <source>
        <tissue evidence="1">Gametophyte</tissue>
    </source>
</reference>
<name>A0ACC3BWK4_PYRYE</name>
<evidence type="ECO:0000313" key="2">
    <source>
        <dbReference type="Proteomes" id="UP000798662"/>
    </source>
</evidence>
<organism evidence="1 2">
    <name type="scientific">Pyropia yezoensis</name>
    <name type="common">Susabi-nori</name>
    <name type="synonym">Porphyra yezoensis</name>
    <dbReference type="NCBI Taxonomy" id="2788"/>
    <lineage>
        <taxon>Eukaryota</taxon>
        <taxon>Rhodophyta</taxon>
        <taxon>Bangiophyceae</taxon>
        <taxon>Bangiales</taxon>
        <taxon>Bangiaceae</taxon>
        <taxon>Pyropia</taxon>
    </lineage>
</organism>
<accession>A0ACC3BWK4</accession>